<dbReference type="Proteomes" id="UP000570823">
    <property type="component" value="Unassembled WGS sequence"/>
</dbReference>
<keyword evidence="2" id="KW-1185">Reference proteome</keyword>
<sequence>MREAADLRATLRRIDGPGYGAYAFEDYRTLQAALPEPGIVAFVADRAVPFRSPPSLRVWQKE</sequence>
<reference evidence="1 2" key="1">
    <citation type="submission" date="2020-06" db="EMBL/GenBank/DDBJ databases">
        <title>Methanofollis fontis sp. nov., a methanogen isolated from marine sediments near a cold seep at Four-Way Closure Ridge offshore southwestern Taiwan.</title>
        <authorList>
            <person name="Chen S.-C."/>
            <person name="Teng N.-H."/>
            <person name="Lin Y.-S."/>
            <person name="Lai M.-C."/>
            <person name="Chen H.-H."/>
            <person name="Wang C.-C."/>
        </authorList>
    </citation>
    <scope>NUCLEOTIDE SEQUENCE [LARGE SCALE GENOMIC DNA]</scope>
    <source>
        <strain evidence="1 2">DSM 2702</strain>
    </source>
</reference>
<protein>
    <submittedName>
        <fullName evidence="1">Uncharacterized protein</fullName>
    </submittedName>
</protein>
<comment type="caution">
    <text evidence="1">The sequence shown here is derived from an EMBL/GenBank/DDBJ whole genome shotgun (WGS) entry which is preliminary data.</text>
</comment>
<evidence type="ECO:0000313" key="2">
    <source>
        <dbReference type="Proteomes" id="UP000570823"/>
    </source>
</evidence>
<dbReference type="OrthoDB" id="18388at2157"/>
<accession>A0A7K4HLT1</accession>
<evidence type="ECO:0000313" key="1">
    <source>
        <dbReference type="EMBL" id="NVO66214.1"/>
    </source>
</evidence>
<gene>
    <name evidence="1" type="ORF">HWN36_02555</name>
</gene>
<proteinExistence type="predicted"/>
<dbReference type="EMBL" id="JABXWR010000001">
    <property type="protein sequence ID" value="NVO66214.1"/>
    <property type="molecule type" value="Genomic_DNA"/>
</dbReference>
<name>A0A7K4HLT1_9EURY</name>
<dbReference type="AlphaFoldDB" id="A0A7K4HLT1"/>
<dbReference type="RefSeq" id="WP_176787931.1">
    <property type="nucleotide sequence ID" value="NZ_JABXWR010000001.1"/>
</dbReference>
<organism evidence="1 2">
    <name type="scientific">Methanofollis tationis</name>
    <dbReference type="NCBI Taxonomy" id="81417"/>
    <lineage>
        <taxon>Archaea</taxon>
        <taxon>Methanobacteriati</taxon>
        <taxon>Methanobacteriota</taxon>
        <taxon>Stenosarchaea group</taxon>
        <taxon>Methanomicrobia</taxon>
        <taxon>Methanomicrobiales</taxon>
        <taxon>Methanomicrobiaceae</taxon>
        <taxon>Methanofollis</taxon>
    </lineage>
</organism>